<keyword evidence="2" id="KW-1185">Reference proteome</keyword>
<dbReference type="AlphaFoldDB" id="A0A067K6Y1"/>
<proteinExistence type="predicted"/>
<gene>
    <name evidence="1" type="ORF">JCGZ_19584</name>
</gene>
<accession>A0A067K6Y1</accession>
<reference evidence="1 2" key="1">
    <citation type="journal article" date="2014" name="PLoS ONE">
        <title>Global Analysis of Gene Expression Profiles in Physic Nut (Jatropha curcas L.) Seedlings Exposed to Salt Stress.</title>
        <authorList>
            <person name="Zhang L."/>
            <person name="Zhang C."/>
            <person name="Wu P."/>
            <person name="Chen Y."/>
            <person name="Li M."/>
            <person name="Jiang H."/>
            <person name="Wu G."/>
        </authorList>
    </citation>
    <scope>NUCLEOTIDE SEQUENCE [LARGE SCALE GENOMIC DNA]</scope>
    <source>
        <strain evidence="2">cv. GZQX0401</strain>
        <tissue evidence="1">Young leaves</tissue>
    </source>
</reference>
<sequence>MIARPPPSSFPVPAIGADQARLAVASPLQMLKPPPPLRRAQRWQKSQLCSTARSRLLLDFRRPHRFSAIPVSKEVFFIFDKLLFDLRPASRSATMASGDVGGFR</sequence>
<name>A0A067K6Y1_JATCU</name>
<dbReference type="Proteomes" id="UP000027138">
    <property type="component" value="Unassembled WGS sequence"/>
</dbReference>
<evidence type="ECO:0000313" key="2">
    <source>
        <dbReference type="Proteomes" id="UP000027138"/>
    </source>
</evidence>
<dbReference type="EMBL" id="KK914813">
    <property type="protein sequence ID" value="KDP27579.1"/>
    <property type="molecule type" value="Genomic_DNA"/>
</dbReference>
<protein>
    <submittedName>
        <fullName evidence="1">Uncharacterized protein</fullName>
    </submittedName>
</protein>
<evidence type="ECO:0000313" key="1">
    <source>
        <dbReference type="EMBL" id="KDP27579.1"/>
    </source>
</evidence>
<organism evidence="1 2">
    <name type="scientific">Jatropha curcas</name>
    <name type="common">Barbados nut</name>
    <dbReference type="NCBI Taxonomy" id="180498"/>
    <lineage>
        <taxon>Eukaryota</taxon>
        <taxon>Viridiplantae</taxon>
        <taxon>Streptophyta</taxon>
        <taxon>Embryophyta</taxon>
        <taxon>Tracheophyta</taxon>
        <taxon>Spermatophyta</taxon>
        <taxon>Magnoliopsida</taxon>
        <taxon>eudicotyledons</taxon>
        <taxon>Gunneridae</taxon>
        <taxon>Pentapetalae</taxon>
        <taxon>rosids</taxon>
        <taxon>fabids</taxon>
        <taxon>Malpighiales</taxon>
        <taxon>Euphorbiaceae</taxon>
        <taxon>Crotonoideae</taxon>
        <taxon>Jatropheae</taxon>
        <taxon>Jatropha</taxon>
    </lineage>
</organism>